<keyword evidence="8" id="KW-1185">Reference proteome</keyword>
<dbReference type="GO" id="GO:0044550">
    <property type="term" value="P:secondary metabolite biosynthetic process"/>
    <property type="evidence" value="ECO:0007669"/>
    <property type="project" value="UniProtKB-ARBA"/>
</dbReference>
<feature type="domain" description="FAD-binding" evidence="6">
    <location>
        <begin position="6"/>
        <end position="353"/>
    </location>
</feature>
<evidence type="ECO:0000313" key="8">
    <source>
        <dbReference type="Proteomes" id="UP000241462"/>
    </source>
</evidence>
<sequence>MPAQFNVAIVGGGIVGLVTAIGLQKRGIPIKIYEQSSMFRELGAGVAFTANAMKCMELLDPGIVDAVNAVATPNGEDMNNPNDYMRYHDGYHYDPTDPSNTDDKLLGLLFSGYKGFQGCHRAHLLDKLVKMVPESVVDLGHRFVGFEDRGPDKKLLLRFQDGTTAEADAIIGCDGIKSKVRQAILGVSNPASYPQFSHKVAYRALVPMNLVIPVLGTFKALNMHLHTGPRAHVLHFPVVNQTLLNVVIFVTQEEDWPLVDEEHASVLRSMTADGSRAELDAVFESWGPTVRSLVGLLPDKMVKWAIFDLHDRPLPTYVCGRVVLAGDAAHASSPHHGGGAGVGVEDALALSKLFEIVCESIKLDHDQDINQSRLNALLEAAFNAYDKVRPPRSQWLVKSSREACEIYEWAYPDTKDDWAKCMVEIERRSHKLWYFDIEGMLSELEMEYRKQLTRG</sequence>
<keyword evidence="5" id="KW-0472">Membrane</keyword>
<dbReference type="PANTHER" id="PTHR46720">
    <property type="entry name" value="HYDROXYLASE, PUTATIVE (AFU_ORTHOLOGUE AFUA_3G01460)-RELATED"/>
    <property type="match status" value="1"/>
</dbReference>
<dbReference type="InterPro" id="IPR051104">
    <property type="entry name" value="FAD_monoxygenase"/>
</dbReference>
<keyword evidence="2" id="KW-0285">Flavoprotein</keyword>
<accession>A0A2T3A289</accession>
<dbReference type="Proteomes" id="UP000241462">
    <property type="component" value="Unassembled WGS sequence"/>
</dbReference>
<protein>
    <recommendedName>
        <fullName evidence="6">FAD-binding domain-containing protein</fullName>
    </recommendedName>
</protein>
<proteinExistence type="inferred from homology"/>
<evidence type="ECO:0000256" key="5">
    <source>
        <dbReference type="SAM" id="Phobius"/>
    </source>
</evidence>
<reference evidence="7 8" key="1">
    <citation type="journal article" date="2018" name="Mycol. Prog.">
        <title>Coniella lustricola, a new species from submerged detritus.</title>
        <authorList>
            <person name="Raudabaugh D.B."/>
            <person name="Iturriaga T."/>
            <person name="Carver A."/>
            <person name="Mondo S."/>
            <person name="Pangilinan J."/>
            <person name="Lipzen A."/>
            <person name="He G."/>
            <person name="Amirebrahimi M."/>
            <person name="Grigoriev I.V."/>
            <person name="Miller A.N."/>
        </authorList>
    </citation>
    <scope>NUCLEOTIDE SEQUENCE [LARGE SCALE GENOMIC DNA]</scope>
    <source>
        <strain evidence="7 8">B22-T-1</strain>
    </source>
</reference>
<organism evidence="7 8">
    <name type="scientific">Coniella lustricola</name>
    <dbReference type="NCBI Taxonomy" id="2025994"/>
    <lineage>
        <taxon>Eukaryota</taxon>
        <taxon>Fungi</taxon>
        <taxon>Dikarya</taxon>
        <taxon>Ascomycota</taxon>
        <taxon>Pezizomycotina</taxon>
        <taxon>Sordariomycetes</taxon>
        <taxon>Sordariomycetidae</taxon>
        <taxon>Diaporthales</taxon>
        <taxon>Schizoparmaceae</taxon>
        <taxon>Coniella</taxon>
    </lineage>
</organism>
<dbReference type="SUPFAM" id="SSF51905">
    <property type="entry name" value="FAD/NAD(P)-binding domain"/>
    <property type="match status" value="1"/>
</dbReference>
<dbReference type="Gene3D" id="3.50.50.60">
    <property type="entry name" value="FAD/NAD(P)-binding domain"/>
    <property type="match status" value="1"/>
</dbReference>
<keyword evidence="4" id="KW-0560">Oxidoreductase</keyword>
<feature type="transmembrane region" description="Helical" evidence="5">
    <location>
        <begin position="6"/>
        <end position="23"/>
    </location>
</feature>
<keyword evidence="5" id="KW-1133">Transmembrane helix</keyword>
<dbReference type="Pfam" id="PF01494">
    <property type="entry name" value="FAD_binding_3"/>
    <property type="match status" value="1"/>
</dbReference>
<dbReference type="InterPro" id="IPR002938">
    <property type="entry name" value="FAD-bd"/>
</dbReference>
<keyword evidence="3" id="KW-0274">FAD</keyword>
<dbReference type="InParanoid" id="A0A2T3A289"/>
<name>A0A2T3A289_9PEZI</name>
<dbReference type="FunFam" id="3.50.50.60:FF:000153">
    <property type="entry name" value="Salicylate hydroxylase, putative"/>
    <property type="match status" value="1"/>
</dbReference>
<evidence type="ECO:0000256" key="1">
    <source>
        <dbReference type="ARBA" id="ARBA00007992"/>
    </source>
</evidence>
<evidence type="ECO:0000256" key="4">
    <source>
        <dbReference type="ARBA" id="ARBA00023002"/>
    </source>
</evidence>
<dbReference type="AlphaFoldDB" id="A0A2T3A289"/>
<evidence type="ECO:0000256" key="2">
    <source>
        <dbReference type="ARBA" id="ARBA00022630"/>
    </source>
</evidence>
<gene>
    <name evidence="7" type="ORF">BD289DRAFT_372568</name>
</gene>
<evidence type="ECO:0000259" key="6">
    <source>
        <dbReference type="Pfam" id="PF01494"/>
    </source>
</evidence>
<comment type="similarity">
    <text evidence="1">Belongs to the paxM FAD-dependent monooxygenase family.</text>
</comment>
<keyword evidence="5" id="KW-0812">Transmembrane</keyword>
<evidence type="ECO:0000313" key="7">
    <source>
        <dbReference type="EMBL" id="PSR81491.1"/>
    </source>
</evidence>
<evidence type="ECO:0000256" key="3">
    <source>
        <dbReference type="ARBA" id="ARBA00022827"/>
    </source>
</evidence>
<dbReference type="PRINTS" id="PR00420">
    <property type="entry name" value="RNGMNOXGNASE"/>
</dbReference>
<dbReference type="OrthoDB" id="417877at2759"/>
<dbReference type="EMBL" id="KZ678501">
    <property type="protein sequence ID" value="PSR81491.1"/>
    <property type="molecule type" value="Genomic_DNA"/>
</dbReference>
<dbReference type="PANTHER" id="PTHR46720:SF3">
    <property type="entry name" value="FAD-BINDING DOMAIN-CONTAINING PROTEIN-RELATED"/>
    <property type="match status" value="1"/>
</dbReference>
<dbReference type="GO" id="GO:0071949">
    <property type="term" value="F:FAD binding"/>
    <property type="evidence" value="ECO:0007669"/>
    <property type="project" value="InterPro"/>
</dbReference>
<dbReference type="GO" id="GO:0016491">
    <property type="term" value="F:oxidoreductase activity"/>
    <property type="evidence" value="ECO:0007669"/>
    <property type="project" value="UniProtKB-KW"/>
</dbReference>
<dbReference type="SUPFAM" id="SSF54373">
    <property type="entry name" value="FAD-linked reductases, C-terminal domain"/>
    <property type="match status" value="1"/>
</dbReference>
<dbReference type="STRING" id="2025994.A0A2T3A289"/>
<dbReference type="InterPro" id="IPR036188">
    <property type="entry name" value="FAD/NAD-bd_sf"/>
</dbReference>